<dbReference type="EMBL" id="KZ678132">
    <property type="protein sequence ID" value="PSN70015.1"/>
    <property type="molecule type" value="Genomic_DNA"/>
</dbReference>
<dbReference type="AlphaFoldDB" id="A0A2T2NX70"/>
<evidence type="ECO:0000313" key="3">
    <source>
        <dbReference type="Proteomes" id="UP000240883"/>
    </source>
</evidence>
<proteinExistence type="predicted"/>
<reference evidence="2 3" key="1">
    <citation type="journal article" date="2018" name="Front. Microbiol.">
        <title>Genome-Wide Analysis of Corynespora cassiicola Leaf Fall Disease Putative Effectors.</title>
        <authorList>
            <person name="Lopez D."/>
            <person name="Ribeiro S."/>
            <person name="Label P."/>
            <person name="Fumanal B."/>
            <person name="Venisse J.S."/>
            <person name="Kohler A."/>
            <person name="de Oliveira R.R."/>
            <person name="Labutti K."/>
            <person name="Lipzen A."/>
            <person name="Lail K."/>
            <person name="Bauer D."/>
            <person name="Ohm R.A."/>
            <person name="Barry K.W."/>
            <person name="Spatafora J."/>
            <person name="Grigoriev I.V."/>
            <person name="Martin F.M."/>
            <person name="Pujade-Renaud V."/>
        </authorList>
    </citation>
    <scope>NUCLEOTIDE SEQUENCE [LARGE SCALE GENOMIC DNA]</scope>
    <source>
        <strain evidence="2 3">Philippines</strain>
    </source>
</reference>
<name>A0A2T2NX70_CORCC</name>
<feature type="compositionally biased region" description="Basic and acidic residues" evidence="1">
    <location>
        <begin position="141"/>
        <end position="158"/>
    </location>
</feature>
<evidence type="ECO:0000313" key="2">
    <source>
        <dbReference type="EMBL" id="PSN70015.1"/>
    </source>
</evidence>
<organism evidence="2 3">
    <name type="scientific">Corynespora cassiicola Philippines</name>
    <dbReference type="NCBI Taxonomy" id="1448308"/>
    <lineage>
        <taxon>Eukaryota</taxon>
        <taxon>Fungi</taxon>
        <taxon>Dikarya</taxon>
        <taxon>Ascomycota</taxon>
        <taxon>Pezizomycotina</taxon>
        <taxon>Dothideomycetes</taxon>
        <taxon>Pleosporomycetidae</taxon>
        <taxon>Pleosporales</taxon>
        <taxon>Corynesporascaceae</taxon>
        <taxon>Corynespora</taxon>
    </lineage>
</organism>
<accession>A0A2T2NX70</accession>
<evidence type="ECO:0000256" key="1">
    <source>
        <dbReference type="SAM" id="MobiDB-lite"/>
    </source>
</evidence>
<protein>
    <submittedName>
        <fullName evidence="2">Uncharacterized protein</fullName>
    </submittedName>
</protein>
<feature type="region of interest" description="Disordered" evidence="1">
    <location>
        <begin position="133"/>
        <end position="158"/>
    </location>
</feature>
<dbReference type="Proteomes" id="UP000240883">
    <property type="component" value="Unassembled WGS sequence"/>
</dbReference>
<sequence length="242" mass="27047">MAVHGPSAHIPAQHIQKSIGSTHHGRPGQRLCTAVPTPCRYYIVRVQIAKTAVFLAPGVGYLARTLYMSPCYKLAPATTIFGVDGLLVACRLHSLVSHQSSARQRGIQRRRHTLQTLRRLPAFPLSSPTHKRRLRRRCERRTHDRQEHRGAAWEGGRGERAPCQGGVLGCTSALRCLSSRCLTASLHLDYNTPYARVTSFLPNLQTAFICPRTLEPVSGMADAWIRIQDHAMWRQLHGQRPG</sequence>
<gene>
    <name evidence="2" type="ORF">BS50DRAFT_302741</name>
</gene>
<keyword evidence="3" id="KW-1185">Reference proteome</keyword>